<dbReference type="Pfam" id="PF03450">
    <property type="entry name" value="CO_deh_flav_C"/>
    <property type="match status" value="1"/>
</dbReference>
<dbReference type="InterPro" id="IPR012675">
    <property type="entry name" value="Beta-grasp_dom_sf"/>
</dbReference>
<feature type="domain" description="FAD-binding PCMH-type" evidence="6">
    <location>
        <begin position="191"/>
        <end position="364"/>
    </location>
</feature>
<evidence type="ECO:0000256" key="3">
    <source>
        <dbReference type="ARBA" id="ARBA00022827"/>
    </source>
</evidence>
<dbReference type="Gene3D" id="1.10.150.120">
    <property type="entry name" value="[2Fe-2S]-binding domain"/>
    <property type="match status" value="1"/>
</dbReference>
<keyword evidence="8" id="KW-1185">Reference proteome</keyword>
<dbReference type="PANTHER" id="PTHR45444">
    <property type="entry name" value="XANTHINE DEHYDROGENASE"/>
    <property type="match status" value="1"/>
</dbReference>
<dbReference type="SUPFAM" id="SSF47741">
    <property type="entry name" value="CO dehydrogenase ISP C-domain like"/>
    <property type="match status" value="1"/>
</dbReference>
<dbReference type="SUPFAM" id="SSF54292">
    <property type="entry name" value="2Fe-2S ferredoxin-like"/>
    <property type="match status" value="1"/>
</dbReference>
<dbReference type="InterPro" id="IPR036683">
    <property type="entry name" value="CO_DH_flav_C_dom_sf"/>
</dbReference>
<dbReference type="EC" id="1.17.1.4" evidence="7"/>
<evidence type="ECO:0000256" key="2">
    <source>
        <dbReference type="ARBA" id="ARBA00022723"/>
    </source>
</evidence>
<dbReference type="Pfam" id="PF00941">
    <property type="entry name" value="FAD_binding_5"/>
    <property type="match status" value="1"/>
</dbReference>
<dbReference type="Pfam" id="PF01799">
    <property type="entry name" value="Fer2_2"/>
    <property type="match status" value="1"/>
</dbReference>
<dbReference type="InterPro" id="IPR016169">
    <property type="entry name" value="FAD-bd_PCMH_sub2"/>
</dbReference>
<dbReference type="SMART" id="SM01092">
    <property type="entry name" value="CO_deh_flav_C"/>
    <property type="match status" value="1"/>
</dbReference>
<dbReference type="Gene3D" id="3.30.43.10">
    <property type="entry name" value="Uridine Diphospho-n-acetylenolpyruvylglucosamine Reductase, domain 2"/>
    <property type="match status" value="1"/>
</dbReference>
<dbReference type="Gene3D" id="3.30.390.50">
    <property type="entry name" value="CO dehydrogenase flavoprotein, C-terminal domain"/>
    <property type="match status" value="1"/>
</dbReference>
<dbReference type="PANTHER" id="PTHR45444:SF3">
    <property type="entry name" value="XANTHINE DEHYDROGENASE"/>
    <property type="match status" value="1"/>
</dbReference>
<dbReference type="InterPro" id="IPR001041">
    <property type="entry name" value="2Fe-2S_ferredoxin-type"/>
</dbReference>
<evidence type="ECO:0000259" key="6">
    <source>
        <dbReference type="PROSITE" id="PS51387"/>
    </source>
</evidence>
<dbReference type="InterPro" id="IPR012175">
    <property type="entry name" value="Xanth_DH_ssu_bac"/>
</dbReference>
<dbReference type="PROSITE" id="PS51387">
    <property type="entry name" value="FAD_PCMH"/>
    <property type="match status" value="1"/>
</dbReference>
<dbReference type="AlphaFoldDB" id="A0A9E5JVH6"/>
<evidence type="ECO:0000313" key="7">
    <source>
        <dbReference type="EMBL" id="NHO66241.1"/>
    </source>
</evidence>
<dbReference type="GO" id="GO:0071949">
    <property type="term" value="F:FAD binding"/>
    <property type="evidence" value="ECO:0007669"/>
    <property type="project" value="InterPro"/>
</dbReference>
<dbReference type="PIRSF" id="PIRSF036557">
    <property type="entry name" value="XdhA_RC"/>
    <property type="match status" value="1"/>
</dbReference>
<dbReference type="InterPro" id="IPR002346">
    <property type="entry name" value="Mopterin_DH_FAD-bd"/>
</dbReference>
<keyword evidence="4 7" id="KW-0560">Oxidoreductase</keyword>
<name>A0A9E5JVH6_9GAMM</name>
<evidence type="ECO:0000256" key="4">
    <source>
        <dbReference type="ARBA" id="ARBA00023002"/>
    </source>
</evidence>
<organism evidence="7 8">
    <name type="scientific">Pseudomaricurvus hydrocarbonicus</name>
    <dbReference type="NCBI Taxonomy" id="1470433"/>
    <lineage>
        <taxon>Bacteria</taxon>
        <taxon>Pseudomonadati</taxon>
        <taxon>Pseudomonadota</taxon>
        <taxon>Gammaproteobacteria</taxon>
        <taxon>Cellvibrionales</taxon>
        <taxon>Cellvibrionaceae</taxon>
        <taxon>Pseudomaricurvus</taxon>
    </lineage>
</organism>
<dbReference type="GO" id="GO:0051537">
    <property type="term" value="F:2 iron, 2 sulfur cluster binding"/>
    <property type="evidence" value="ECO:0007669"/>
    <property type="project" value="InterPro"/>
</dbReference>
<sequence>MIEFLLNGEPLRITDEDPNCTLLDFLRDRLHHTGSKEGCASGDCGACTAALGELDGETIHYKSINTCITPLGNVHGKHLVTVEELKQGQQLHPAQQAMVDCHGSQCGFCTPGFVMSLFVLGRDEISAPDRHRIEESLGGNLCRCTGYRPIIEAAVQMFDPALQAERDPFTEREAEWVKVLQSMNRDQDVELSGGGHHYVAPATSARLAQLLQHYPAARLVAGGTDLALELTQQLCSIDTLIYTGRVREMIGVSETDTHLIIGAAASYNQFGPALTALYPECRELLERLGSRQIRNQGTLGGNIGNASPIGDMPPLLLALGASLRLRGAERVRELPLEQFFLGYKRTALQAGEFIEAILVPRPAPGDSLRVYKISKRFEDDISSSCGAFLLSLDQQIVTRVRVAFGGMDAIPRRALECEQALLGKPLDDVAIAAAMAALARDFTPISDFRASSDYRLQVSQNLLKRLQLELNSPSATLLSRVNQHA</sequence>
<dbReference type="EMBL" id="JAAONZ010000008">
    <property type="protein sequence ID" value="NHO66241.1"/>
    <property type="molecule type" value="Genomic_DNA"/>
</dbReference>
<evidence type="ECO:0000256" key="5">
    <source>
        <dbReference type="ARBA" id="ARBA00023004"/>
    </source>
</evidence>
<keyword evidence="5" id="KW-0408">Iron</keyword>
<proteinExistence type="predicted"/>
<dbReference type="SUPFAM" id="SSF55447">
    <property type="entry name" value="CO dehydrogenase flavoprotein C-terminal domain-like"/>
    <property type="match status" value="1"/>
</dbReference>
<dbReference type="InterPro" id="IPR036010">
    <property type="entry name" value="2Fe-2S_ferredoxin-like_sf"/>
</dbReference>
<dbReference type="InterPro" id="IPR016167">
    <property type="entry name" value="FAD-bd_PCMH_sub1"/>
</dbReference>
<protein>
    <submittedName>
        <fullName evidence="7">Xanthine dehydrogenase small subunit</fullName>
        <ecNumber evidence="7">1.17.1.4</ecNumber>
    </submittedName>
</protein>
<accession>A0A9E5JVH6</accession>
<keyword evidence="2" id="KW-0479">Metal-binding</keyword>
<dbReference type="PROSITE" id="PS00197">
    <property type="entry name" value="2FE2S_FER_1"/>
    <property type="match status" value="1"/>
</dbReference>
<dbReference type="GO" id="GO:0005506">
    <property type="term" value="F:iron ion binding"/>
    <property type="evidence" value="ECO:0007669"/>
    <property type="project" value="InterPro"/>
</dbReference>
<dbReference type="InterPro" id="IPR016166">
    <property type="entry name" value="FAD-bd_PCMH"/>
</dbReference>
<evidence type="ECO:0000256" key="1">
    <source>
        <dbReference type="ARBA" id="ARBA00022630"/>
    </source>
</evidence>
<dbReference type="InterPro" id="IPR016208">
    <property type="entry name" value="Ald_Oxase/xanthine_DH-like"/>
</dbReference>
<dbReference type="Proteomes" id="UP000787472">
    <property type="component" value="Unassembled WGS sequence"/>
</dbReference>
<dbReference type="Gene3D" id="3.10.20.30">
    <property type="match status" value="1"/>
</dbReference>
<dbReference type="NCBIfam" id="TIGR02963">
    <property type="entry name" value="xanthine_xdhA"/>
    <property type="match status" value="1"/>
</dbReference>
<dbReference type="InterPro" id="IPR036884">
    <property type="entry name" value="2Fe-2S-bd_dom_sf"/>
</dbReference>
<dbReference type="Pfam" id="PF00111">
    <property type="entry name" value="Fer2"/>
    <property type="match status" value="1"/>
</dbReference>
<dbReference type="InterPro" id="IPR005107">
    <property type="entry name" value="CO_DH_flav_C"/>
</dbReference>
<gene>
    <name evidence="7" type="primary">xdhA</name>
    <name evidence="7" type="ORF">G8770_11870</name>
</gene>
<dbReference type="SUPFAM" id="SSF56176">
    <property type="entry name" value="FAD-binding/transporter-associated domain-like"/>
    <property type="match status" value="1"/>
</dbReference>
<dbReference type="Gene3D" id="3.30.465.10">
    <property type="match status" value="1"/>
</dbReference>
<dbReference type="GO" id="GO:0004854">
    <property type="term" value="F:xanthine dehydrogenase activity"/>
    <property type="evidence" value="ECO:0007669"/>
    <property type="project" value="UniProtKB-EC"/>
</dbReference>
<dbReference type="InterPro" id="IPR002888">
    <property type="entry name" value="2Fe-2S-bd"/>
</dbReference>
<evidence type="ECO:0000313" key="8">
    <source>
        <dbReference type="Proteomes" id="UP000787472"/>
    </source>
</evidence>
<dbReference type="InterPro" id="IPR014307">
    <property type="entry name" value="Xanthine_DH_ssu"/>
</dbReference>
<dbReference type="InterPro" id="IPR036318">
    <property type="entry name" value="FAD-bd_PCMH-like_sf"/>
</dbReference>
<dbReference type="InterPro" id="IPR006058">
    <property type="entry name" value="2Fe2S_fd_BS"/>
</dbReference>
<dbReference type="CDD" id="cd00207">
    <property type="entry name" value="fer2"/>
    <property type="match status" value="1"/>
</dbReference>
<keyword evidence="1" id="KW-0285">Flavoprotein</keyword>
<comment type="caution">
    <text evidence="7">The sequence shown here is derived from an EMBL/GenBank/DDBJ whole genome shotgun (WGS) entry which is preliminary data.</text>
</comment>
<keyword evidence="3" id="KW-0274">FAD</keyword>
<reference evidence="7" key="1">
    <citation type="submission" date="2020-03" db="EMBL/GenBank/DDBJ databases">
        <authorList>
            <person name="Guo F."/>
        </authorList>
    </citation>
    <scope>NUCLEOTIDE SEQUENCE</scope>
    <source>
        <strain evidence="7">JCM 30134</strain>
    </source>
</reference>